<dbReference type="PANTHER" id="PTHR35091:SF2">
    <property type="entry name" value="FLAGELLAR PROTEIN FLIL"/>
    <property type="match status" value="1"/>
</dbReference>
<keyword evidence="10" id="KW-0997">Cell inner membrane</keyword>
<evidence type="ECO:0000256" key="6">
    <source>
        <dbReference type="ARBA" id="ARBA00022692"/>
    </source>
</evidence>
<keyword evidence="8 10" id="KW-1133">Transmembrane helix</keyword>
<comment type="caution">
    <text evidence="11">The sequence shown here is derived from an EMBL/GenBank/DDBJ whole genome shotgun (WGS) entry which is preliminary data.</text>
</comment>
<reference evidence="11 12" key="1">
    <citation type="submission" date="2017-05" db="EMBL/GenBank/DDBJ databases">
        <title>Polynucleobacter sp. MWH-K35W1 isolated from the permanently anoxic monimolimnion of a meromictic lake.</title>
        <authorList>
            <person name="Hahn M.W."/>
        </authorList>
    </citation>
    <scope>NUCLEOTIDE SEQUENCE [LARGE SCALE GENOMIC DNA]</scope>
    <source>
        <strain evidence="11 12">MWH-K35W1</strain>
    </source>
</reference>
<accession>A0A254QAB0</accession>
<dbReference type="GO" id="GO:0071978">
    <property type="term" value="P:bacterial-type flagellum-dependent swarming motility"/>
    <property type="evidence" value="ECO:0007669"/>
    <property type="project" value="TreeGrafter"/>
</dbReference>
<evidence type="ECO:0000256" key="7">
    <source>
        <dbReference type="ARBA" id="ARBA00022779"/>
    </source>
</evidence>
<dbReference type="RefSeq" id="WP_088527249.1">
    <property type="nucleotide sequence ID" value="NZ_NGUO01000008.1"/>
</dbReference>
<comment type="similarity">
    <text evidence="3 10">Belongs to the FliL family.</text>
</comment>
<organism evidence="11 12">
    <name type="scientific">Polynucleobacter aenigmaticus</name>
    <dbReference type="NCBI Taxonomy" id="1743164"/>
    <lineage>
        <taxon>Bacteria</taxon>
        <taxon>Pseudomonadati</taxon>
        <taxon>Pseudomonadota</taxon>
        <taxon>Betaproteobacteria</taxon>
        <taxon>Burkholderiales</taxon>
        <taxon>Burkholderiaceae</taxon>
        <taxon>Polynucleobacter</taxon>
    </lineage>
</organism>
<comment type="subcellular location">
    <subcellularLocation>
        <location evidence="10">Cell inner membrane</location>
    </subcellularLocation>
    <subcellularLocation>
        <location evidence="2">Cell membrane</location>
        <topology evidence="2">Single-pass membrane protein</topology>
    </subcellularLocation>
</comment>
<proteinExistence type="inferred from homology"/>
<dbReference type="GO" id="GO:0005886">
    <property type="term" value="C:plasma membrane"/>
    <property type="evidence" value="ECO:0007669"/>
    <property type="project" value="UniProtKB-SubCell"/>
</dbReference>
<dbReference type="GO" id="GO:0006935">
    <property type="term" value="P:chemotaxis"/>
    <property type="evidence" value="ECO:0007669"/>
    <property type="project" value="UniProtKB-KW"/>
</dbReference>
<gene>
    <name evidence="11" type="ORF">CBI30_05190</name>
</gene>
<protein>
    <recommendedName>
        <fullName evidence="10">Flagellar protein FliL</fullName>
    </recommendedName>
</protein>
<feature type="transmembrane region" description="Helical" evidence="10">
    <location>
        <begin position="23"/>
        <end position="44"/>
    </location>
</feature>
<keyword evidence="9 10" id="KW-0472">Membrane</keyword>
<evidence type="ECO:0000256" key="2">
    <source>
        <dbReference type="ARBA" id="ARBA00004162"/>
    </source>
</evidence>
<keyword evidence="5 10" id="KW-0145">Chemotaxis</keyword>
<evidence type="ECO:0000256" key="9">
    <source>
        <dbReference type="ARBA" id="ARBA00023136"/>
    </source>
</evidence>
<dbReference type="EMBL" id="NGUO01000008">
    <property type="protein sequence ID" value="OWS71847.1"/>
    <property type="molecule type" value="Genomic_DNA"/>
</dbReference>
<dbReference type="Proteomes" id="UP000198104">
    <property type="component" value="Unassembled WGS sequence"/>
</dbReference>
<sequence>MAQAPAVATAESVEVPPKSSKKILFIIIAVVVLAIGGGAAYYFLGGKHAEEADQAVAKEKEAKPEVYLPMEVFTVNLHSDVDMQQQFLQVSMTLQMPTDKDVEKIKERMPEVRNRILYVLSTKKASEINTVEGKDRLVKEIIDQINLPFYGSEKSQAVTTLFFTSFIIQ</sequence>
<dbReference type="OrthoDB" id="5297029at2"/>
<dbReference type="NCBIfam" id="NF005435">
    <property type="entry name" value="PRK07021.1"/>
    <property type="match status" value="1"/>
</dbReference>
<dbReference type="PANTHER" id="PTHR35091">
    <property type="entry name" value="FLAGELLAR PROTEIN FLIL"/>
    <property type="match status" value="1"/>
</dbReference>
<evidence type="ECO:0000313" key="12">
    <source>
        <dbReference type="Proteomes" id="UP000198104"/>
    </source>
</evidence>
<evidence type="ECO:0000313" key="11">
    <source>
        <dbReference type="EMBL" id="OWS71847.1"/>
    </source>
</evidence>
<dbReference type="InterPro" id="IPR005503">
    <property type="entry name" value="FliL"/>
</dbReference>
<evidence type="ECO:0000256" key="5">
    <source>
        <dbReference type="ARBA" id="ARBA00022500"/>
    </source>
</evidence>
<evidence type="ECO:0000256" key="1">
    <source>
        <dbReference type="ARBA" id="ARBA00002254"/>
    </source>
</evidence>
<evidence type="ECO:0000256" key="8">
    <source>
        <dbReference type="ARBA" id="ARBA00022989"/>
    </source>
</evidence>
<keyword evidence="6 10" id="KW-0812">Transmembrane</keyword>
<evidence type="ECO:0000256" key="4">
    <source>
        <dbReference type="ARBA" id="ARBA00022475"/>
    </source>
</evidence>
<name>A0A254QAB0_9BURK</name>
<evidence type="ECO:0000256" key="3">
    <source>
        <dbReference type="ARBA" id="ARBA00008281"/>
    </source>
</evidence>
<keyword evidence="7 10" id="KW-0283">Flagellar rotation</keyword>
<dbReference type="Pfam" id="PF03748">
    <property type="entry name" value="FliL"/>
    <property type="match status" value="1"/>
</dbReference>
<keyword evidence="4" id="KW-1003">Cell membrane</keyword>
<dbReference type="GO" id="GO:0009425">
    <property type="term" value="C:bacterial-type flagellum basal body"/>
    <property type="evidence" value="ECO:0007669"/>
    <property type="project" value="InterPro"/>
</dbReference>
<comment type="function">
    <text evidence="1 10">Controls the rotational direction of flagella during chemotaxis.</text>
</comment>
<dbReference type="AlphaFoldDB" id="A0A254QAB0"/>
<keyword evidence="12" id="KW-1185">Reference proteome</keyword>
<evidence type="ECO:0000256" key="10">
    <source>
        <dbReference type="RuleBase" id="RU364125"/>
    </source>
</evidence>